<protein>
    <submittedName>
        <fullName evidence="2">Uncharacterized protein</fullName>
    </submittedName>
</protein>
<feature type="signal peptide" evidence="1">
    <location>
        <begin position="1"/>
        <end position="17"/>
    </location>
</feature>
<reference evidence="2" key="2">
    <citation type="submission" date="2023-06" db="EMBL/GenBank/DDBJ databases">
        <authorList>
            <consortium name="Lawrence Berkeley National Laboratory"/>
            <person name="Mondo S.J."/>
            <person name="Hensen N."/>
            <person name="Bonometti L."/>
            <person name="Westerberg I."/>
            <person name="Brannstrom I.O."/>
            <person name="Guillou S."/>
            <person name="Cros-Aarteil S."/>
            <person name="Calhoun S."/>
            <person name="Haridas S."/>
            <person name="Kuo A."/>
            <person name="Pangilinan J."/>
            <person name="Riley R."/>
            <person name="Labutti K."/>
            <person name="Andreopoulos B."/>
            <person name="Lipzen A."/>
            <person name="Chen C."/>
            <person name="Yanf M."/>
            <person name="Daum C."/>
            <person name="Ng V."/>
            <person name="Clum A."/>
            <person name="Steindorff A."/>
            <person name="Ohm R."/>
            <person name="Martin F."/>
            <person name="Silar P."/>
            <person name="Natvig D."/>
            <person name="Lalanne C."/>
            <person name="Gautier V."/>
            <person name="Ament-Velasquez S.L."/>
            <person name="Kruys A."/>
            <person name="Hutchinson M.I."/>
            <person name="Powell A.J."/>
            <person name="Barry K."/>
            <person name="Miller A.N."/>
            <person name="Grigoriev I.V."/>
            <person name="Debuchy R."/>
            <person name="Gladieux P."/>
            <person name="Thoren M.H."/>
            <person name="Johannesson H."/>
        </authorList>
    </citation>
    <scope>NUCLEOTIDE SEQUENCE</scope>
    <source>
        <strain evidence="2">CBS 333.67</strain>
    </source>
</reference>
<reference evidence="2" key="1">
    <citation type="journal article" date="2023" name="Mol. Phylogenet. Evol.">
        <title>Genome-scale phylogeny and comparative genomics of the fungal order Sordariales.</title>
        <authorList>
            <person name="Hensen N."/>
            <person name="Bonometti L."/>
            <person name="Westerberg I."/>
            <person name="Brannstrom I.O."/>
            <person name="Guillou S."/>
            <person name="Cros-Aarteil S."/>
            <person name="Calhoun S."/>
            <person name="Haridas S."/>
            <person name="Kuo A."/>
            <person name="Mondo S."/>
            <person name="Pangilinan J."/>
            <person name="Riley R."/>
            <person name="LaButti K."/>
            <person name="Andreopoulos B."/>
            <person name="Lipzen A."/>
            <person name="Chen C."/>
            <person name="Yan M."/>
            <person name="Daum C."/>
            <person name="Ng V."/>
            <person name="Clum A."/>
            <person name="Steindorff A."/>
            <person name="Ohm R.A."/>
            <person name="Martin F."/>
            <person name="Silar P."/>
            <person name="Natvig D.O."/>
            <person name="Lalanne C."/>
            <person name="Gautier V."/>
            <person name="Ament-Velasquez S.L."/>
            <person name="Kruys A."/>
            <person name="Hutchinson M.I."/>
            <person name="Powell A.J."/>
            <person name="Barry K."/>
            <person name="Miller A.N."/>
            <person name="Grigoriev I.V."/>
            <person name="Debuchy R."/>
            <person name="Gladieux P."/>
            <person name="Hiltunen Thoren M."/>
            <person name="Johannesson H."/>
        </authorList>
    </citation>
    <scope>NUCLEOTIDE SEQUENCE</scope>
    <source>
        <strain evidence="2">CBS 333.67</strain>
    </source>
</reference>
<name>A0AAJ0GMG8_9PEZI</name>
<dbReference type="EMBL" id="JAUDZG010000007">
    <property type="protein sequence ID" value="KAK3302668.1"/>
    <property type="molecule type" value="Genomic_DNA"/>
</dbReference>
<keyword evidence="1" id="KW-0732">Signal</keyword>
<keyword evidence="3" id="KW-1185">Reference proteome</keyword>
<dbReference type="AlphaFoldDB" id="A0AAJ0GMG8"/>
<evidence type="ECO:0000256" key="1">
    <source>
        <dbReference type="SAM" id="SignalP"/>
    </source>
</evidence>
<organism evidence="2 3">
    <name type="scientific">Chaetomium strumarium</name>
    <dbReference type="NCBI Taxonomy" id="1170767"/>
    <lineage>
        <taxon>Eukaryota</taxon>
        <taxon>Fungi</taxon>
        <taxon>Dikarya</taxon>
        <taxon>Ascomycota</taxon>
        <taxon>Pezizomycotina</taxon>
        <taxon>Sordariomycetes</taxon>
        <taxon>Sordariomycetidae</taxon>
        <taxon>Sordariales</taxon>
        <taxon>Chaetomiaceae</taxon>
        <taxon>Chaetomium</taxon>
    </lineage>
</organism>
<accession>A0AAJ0GMG8</accession>
<comment type="caution">
    <text evidence="2">The sequence shown here is derived from an EMBL/GenBank/DDBJ whole genome shotgun (WGS) entry which is preliminary data.</text>
</comment>
<dbReference type="RefSeq" id="XP_062718448.1">
    <property type="nucleotide sequence ID" value="XM_062863939.1"/>
</dbReference>
<dbReference type="Proteomes" id="UP001273166">
    <property type="component" value="Unassembled WGS sequence"/>
</dbReference>
<sequence>MHLSWVTTLLFAGATSATKPPNKGCRPSSLTTITTTASPTVTKLPDSCTYRPTQTFYSSSGCAHTCATGFCIIDAPVTISCGCPRVAIETQTVTVCPTATPCQQCTTGWGTFLYTEPCSTSSTEAAARATAD</sequence>
<dbReference type="GeneID" id="87882768"/>
<gene>
    <name evidence="2" type="ORF">B0T15DRAFT_312109</name>
</gene>
<evidence type="ECO:0000313" key="2">
    <source>
        <dbReference type="EMBL" id="KAK3302668.1"/>
    </source>
</evidence>
<feature type="chain" id="PRO_5042616803" evidence="1">
    <location>
        <begin position="18"/>
        <end position="132"/>
    </location>
</feature>
<proteinExistence type="predicted"/>
<evidence type="ECO:0000313" key="3">
    <source>
        <dbReference type="Proteomes" id="UP001273166"/>
    </source>
</evidence>